<dbReference type="OrthoDB" id="10008801at2759"/>
<evidence type="ECO:0000313" key="2">
    <source>
        <dbReference type="EMBL" id="RKP07765.1"/>
    </source>
</evidence>
<evidence type="ECO:0000313" key="3">
    <source>
        <dbReference type="Proteomes" id="UP000271241"/>
    </source>
</evidence>
<keyword evidence="3" id="KW-1185">Reference proteome</keyword>
<organism evidence="2 3">
    <name type="scientific">Thamnocephalis sphaerospora</name>
    <dbReference type="NCBI Taxonomy" id="78915"/>
    <lineage>
        <taxon>Eukaryota</taxon>
        <taxon>Fungi</taxon>
        <taxon>Fungi incertae sedis</taxon>
        <taxon>Zoopagomycota</taxon>
        <taxon>Zoopagomycotina</taxon>
        <taxon>Zoopagomycetes</taxon>
        <taxon>Zoopagales</taxon>
        <taxon>Sigmoideomycetaceae</taxon>
        <taxon>Thamnocephalis</taxon>
    </lineage>
</organism>
<dbReference type="EMBL" id="KZ992675">
    <property type="protein sequence ID" value="RKP07765.1"/>
    <property type="molecule type" value="Genomic_DNA"/>
</dbReference>
<name>A0A4P9XP58_9FUNG</name>
<dbReference type="AlphaFoldDB" id="A0A4P9XP58"/>
<accession>A0A4P9XP58</accession>
<evidence type="ECO:0000256" key="1">
    <source>
        <dbReference type="SAM" id="MobiDB-lite"/>
    </source>
</evidence>
<protein>
    <submittedName>
        <fullName evidence="2">Uncharacterized protein</fullName>
    </submittedName>
</protein>
<sequence length="148" mass="15280">MPLSKLQCSLPSVAPSSSPARFYSNAGPQTPFPGFDPNHPTVKKILESPEMMASIARFMQVLQSKGFNPKPGTRPSMAEAMRWATDPDVQRATTDIAETADRLGIKLDMATLAQMAGGAAPGSGSSSSSSGGGGLLDKAKSLLGGGRS</sequence>
<feature type="region of interest" description="Disordered" evidence="1">
    <location>
        <begin position="115"/>
        <end position="148"/>
    </location>
</feature>
<feature type="compositionally biased region" description="Low complexity" evidence="1">
    <location>
        <begin position="116"/>
        <end position="129"/>
    </location>
</feature>
<gene>
    <name evidence="2" type="ORF">THASP1DRAFT_30420</name>
</gene>
<dbReference type="Proteomes" id="UP000271241">
    <property type="component" value="Unassembled WGS sequence"/>
</dbReference>
<proteinExistence type="predicted"/>
<reference evidence="3" key="1">
    <citation type="journal article" date="2018" name="Nat. Microbiol.">
        <title>Leveraging single-cell genomics to expand the fungal tree of life.</title>
        <authorList>
            <person name="Ahrendt S.R."/>
            <person name="Quandt C.A."/>
            <person name="Ciobanu D."/>
            <person name="Clum A."/>
            <person name="Salamov A."/>
            <person name="Andreopoulos B."/>
            <person name="Cheng J.F."/>
            <person name="Woyke T."/>
            <person name="Pelin A."/>
            <person name="Henrissat B."/>
            <person name="Reynolds N.K."/>
            <person name="Benny G.L."/>
            <person name="Smith M.E."/>
            <person name="James T.Y."/>
            <person name="Grigoriev I.V."/>
        </authorList>
    </citation>
    <scope>NUCLEOTIDE SEQUENCE [LARGE SCALE GENOMIC DNA]</scope>
    <source>
        <strain evidence="3">RSA 1356</strain>
    </source>
</reference>